<organism evidence="1 2">
    <name type="scientific">Novosphingobium lindaniclasticum LE124</name>
    <dbReference type="NCBI Taxonomy" id="1096930"/>
    <lineage>
        <taxon>Bacteria</taxon>
        <taxon>Pseudomonadati</taxon>
        <taxon>Pseudomonadota</taxon>
        <taxon>Alphaproteobacteria</taxon>
        <taxon>Sphingomonadales</taxon>
        <taxon>Sphingomonadaceae</taxon>
        <taxon>Novosphingobium</taxon>
    </lineage>
</organism>
<protein>
    <submittedName>
        <fullName evidence="1">Uncharacterized protein</fullName>
    </submittedName>
</protein>
<keyword evidence="2" id="KW-1185">Reference proteome</keyword>
<comment type="caution">
    <text evidence="1">The sequence shown here is derived from an EMBL/GenBank/DDBJ whole genome shotgun (WGS) entry which is preliminary data.</text>
</comment>
<dbReference type="eggNOG" id="COG4271">
    <property type="taxonomic scope" value="Bacteria"/>
</dbReference>
<sequence length="235" mass="25814">MIDYFAGGKTLSEEYYKSMRSELLSEPSIRNLVPKWLRRNKDLAELWSFAKSVDPSWEPRRQFIREQFEPLLDFLEQNEHSSAASMPGKYDANAWTGAQSTLQQAKAIKTLVPVAQAAIGTLIKHLEQPSHNGGPPLDEVEFALGRLRKLHDALGMLLTAVDDGKLKDTLQTGLIVEIARYGKQAARALKNDPLPYALSGVLLAVFTACGFDGLGGYLGGIAMAIKKPSSSTHSE</sequence>
<evidence type="ECO:0000313" key="2">
    <source>
        <dbReference type="Proteomes" id="UP000015527"/>
    </source>
</evidence>
<gene>
    <name evidence="1" type="ORF">L284_01325</name>
</gene>
<evidence type="ECO:0000313" key="1">
    <source>
        <dbReference type="EMBL" id="EQB19580.1"/>
    </source>
</evidence>
<proteinExistence type="predicted"/>
<accession>T0J5Z6</accession>
<dbReference type="EMBL" id="ATHL01000011">
    <property type="protein sequence ID" value="EQB19580.1"/>
    <property type="molecule type" value="Genomic_DNA"/>
</dbReference>
<dbReference type="Proteomes" id="UP000015527">
    <property type="component" value="Unassembled WGS sequence"/>
</dbReference>
<reference evidence="1 2" key="1">
    <citation type="journal article" date="2013" name="Genome Announc.">
        <title>Genome Sequence of Novosphingobium lindaniclasticum LE124T, Isolated from a Hexachlorocyclohexane Dumpsite.</title>
        <authorList>
            <person name="Saxena A."/>
            <person name="Nayyar N."/>
            <person name="Sangwan N."/>
            <person name="Kumari R."/>
            <person name="Khurana J.P."/>
            <person name="Lal R."/>
        </authorList>
    </citation>
    <scope>NUCLEOTIDE SEQUENCE [LARGE SCALE GENOMIC DNA]</scope>
    <source>
        <strain evidence="1 2">LE124</strain>
    </source>
</reference>
<dbReference type="AlphaFoldDB" id="T0J5Z6"/>
<name>T0J5Z6_9SPHN</name>